<dbReference type="SUPFAM" id="SSF109604">
    <property type="entry name" value="HD-domain/PDEase-like"/>
    <property type="match status" value="1"/>
</dbReference>
<dbReference type="InterPro" id="IPR004088">
    <property type="entry name" value="KH_dom_type_1"/>
</dbReference>
<dbReference type="PROSITE" id="PS51831">
    <property type="entry name" value="HD"/>
    <property type="match status" value="1"/>
</dbReference>
<comment type="similarity">
    <text evidence="5">Belongs to the RNase Y family.</text>
</comment>
<comment type="subcellular location">
    <subcellularLocation>
        <location evidence="5">Cell membrane</location>
        <topology evidence="5">Single-pass membrane protein</topology>
    </subcellularLocation>
</comment>
<keyword evidence="2 5" id="KW-0255">Endonuclease</keyword>
<reference evidence="9 10" key="1">
    <citation type="journal article" date="2016" name="Nat. Commun.">
        <title>Thousands of microbial genomes shed light on interconnected biogeochemical processes in an aquifer system.</title>
        <authorList>
            <person name="Anantharaman K."/>
            <person name="Brown C.T."/>
            <person name="Hug L.A."/>
            <person name="Sharon I."/>
            <person name="Castelle C.J."/>
            <person name="Probst A.J."/>
            <person name="Thomas B.C."/>
            <person name="Singh A."/>
            <person name="Wilkins M.J."/>
            <person name="Karaoz U."/>
            <person name="Brodie E.L."/>
            <person name="Williams K.H."/>
            <person name="Hubbard S.S."/>
            <person name="Banfield J.F."/>
        </authorList>
    </citation>
    <scope>NUCLEOTIDE SEQUENCE [LARGE SCALE GENOMIC DNA]</scope>
</reference>
<dbReference type="NCBIfam" id="TIGR03319">
    <property type="entry name" value="RNase_Y"/>
    <property type="match status" value="1"/>
</dbReference>
<evidence type="ECO:0000256" key="2">
    <source>
        <dbReference type="ARBA" id="ARBA00022759"/>
    </source>
</evidence>
<protein>
    <recommendedName>
        <fullName evidence="5 6">Ribonuclease Y</fullName>
        <shortName evidence="5">RNase Y</shortName>
        <ecNumber evidence="5 6">3.1.-.-</ecNumber>
    </recommendedName>
</protein>
<feature type="coiled-coil region" evidence="7">
    <location>
        <begin position="33"/>
        <end position="128"/>
    </location>
</feature>
<comment type="caution">
    <text evidence="9">The sequence shown here is derived from an EMBL/GenBank/DDBJ whole genome shotgun (WGS) entry which is preliminary data.</text>
</comment>
<keyword evidence="5" id="KW-1133">Transmembrane helix</keyword>
<dbReference type="PANTHER" id="PTHR12826">
    <property type="entry name" value="RIBONUCLEASE Y"/>
    <property type="match status" value="1"/>
</dbReference>
<dbReference type="InterPro" id="IPR017705">
    <property type="entry name" value="Ribonuclease_Y"/>
</dbReference>
<dbReference type="AlphaFoldDB" id="A0A1G1Y0F5"/>
<dbReference type="PROSITE" id="PS50084">
    <property type="entry name" value="KH_TYPE_1"/>
    <property type="match status" value="1"/>
</dbReference>
<dbReference type="PANTHER" id="PTHR12826:SF15">
    <property type="entry name" value="RIBONUCLEASE Y"/>
    <property type="match status" value="1"/>
</dbReference>
<dbReference type="GO" id="GO:0004521">
    <property type="term" value="F:RNA endonuclease activity"/>
    <property type="evidence" value="ECO:0007669"/>
    <property type="project" value="UniProtKB-UniRule"/>
</dbReference>
<dbReference type="InterPro" id="IPR022711">
    <property type="entry name" value="RNase_Y_N"/>
</dbReference>
<dbReference type="InterPro" id="IPR004087">
    <property type="entry name" value="KH_dom"/>
</dbReference>
<feature type="domain" description="HD" evidence="8">
    <location>
        <begin position="325"/>
        <end position="417"/>
    </location>
</feature>
<evidence type="ECO:0000259" key="8">
    <source>
        <dbReference type="PROSITE" id="PS51831"/>
    </source>
</evidence>
<keyword evidence="1 5" id="KW-0540">Nuclease</keyword>
<dbReference type="Pfam" id="PF01966">
    <property type="entry name" value="HD"/>
    <property type="match status" value="1"/>
</dbReference>
<dbReference type="GO" id="GO:0016787">
    <property type="term" value="F:hydrolase activity"/>
    <property type="evidence" value="ECO:0007669"/>
    <property type="project" value="UniProtKB-KW"/>
</dbReference>
<evidence type="ECO:0000256" key="1">
    <source>
        <dbReference type="ARBA" id="ARBA00022722"/>
    </source>
</evidence>
<dbReference type="Pfam" id="PF00013">
    <property type="entry name" value="KH_1"/>
    <property type="match status" value="1"/>
</dbReference>
<accession>A0A1G1Y0F5</accession>
<dbReference type="GO" id="GO:0005886">
    <property type="term" value="C:plasma membrane"/>
    <property type="evidence" value="ECO:0007669"/>
    <property type="project" value="UniProtKB-SubCell"/>
</dbReference>
<dbReference type="InterPro" id="IPR006674">
    <property type="entry name" value="HD_domain"/>
</dbReference>
<evidence type="ECO:0000256" key="5">
    <source>
        <dbReference type="HAMAP-Rule" id="MF_00335"/>
    </source>
</evidence>
<gene>
    <name evidence="5" type="primary">rny</name>
    <name evidence="9" type="ORF">A2729_01505</name>
</gene>
<evidence type="ECO:0000256" key="6">
    <source>
        <dbReference type="NCBIfam" id="TIGR03319"/>
    </source>
</evidence>
<keyword evidence="5" id="KW-0812">Transmembrane</keyword>
<evidence type="ECO:0000256" key="3">
    <source>
        <dbReference type="ARBA" id="ARBA00022801"/>
    </source>
</evidence>
<evidence type="ECO:0000313" key="9">
    <source>
        <dbReference type="EMBL" id="OGY45037.1"/>
    </source>
</evidence>
<dbReference type="Gene3D" id="1.10.3210.10">
    <property type="entry name" value="Hypothetical protein af1432"/>
    <property type="match status" value="1"/>
</dbReference>
<keyword evidence="3 5" id="KW-0378">Hydrolase</keyword>
<name>A0A1G1Y0F5_9BACT</name>
<dbReference type="Proteomes" id="UP000178930">
    <property type="component" value="Unassembled WGS sequence"/>
</dbReference>
<evidence type="ECO:0000313" key="10">
    <source>
        <dbReference type="Proteomes" id="UP000178930"/>
    </source>
</evidence>
<comment type="function">
    <text evidence="5">Endoribonuclease that initiates mRNA decay.</text>
</comment>
<dbReference type="InterPro" id="IPR003607">
    <property type="entry name" value="HD/PDEase_dom"/>
</dbReference>
<dbReference type="InterPro" id="IPR006675">
    <property type="entry name" value="HDIG_dom"/>
</dbReference>
<evidence type="ECO:0000256" key="4">
    <source>
        <dbReference type="ARBA" id="ARBA00022884"/>
    </source>
</evidence>
<proteinExistence type="inferred from homology"/>
<keyword evidence="4 5" id="KW-0694">RNA-binding</keyword>
<dbReference type="GO" id="GO:0003723">
    <property type="term" value="F:RNA binding"/>
    <property type="evidence" value="ECO:0007669"/>
    <property type="project" value="UniProtKB-UniRule"/>
</dbReference>
<dbReference type="HAMAP" id="MF_00335">
    <property type="entry name" value="RNase_Y"/>
    <property type="match status" value="1"/>
</dbReference>
<sequence>MTLIYIIVALALGLVGGVFFGYQWRKVWAVKRKDTIETKVEALLSEAKAKQKEILLEANDKALKIIENVKSEEQQRKQELNHLQRRLENREALFDQKLLELENKKQELLDKAERIEKAKSEIGKIREEQIAKLEKIAELTKAEAKKVLLDNLEKEMKDDLMIRIRKLNNLAAAEWEKKAKEILTLAIQRCAVSHAAETTTSTIDLPSDEMKGRIIGREGRNIRTIERLTGVEIIVDDTPQAITVSGFSPIRRNVAKKALERLILDGRIHPAKIEEAIESAKKELAAEIREAGESALYELGITGLDPKLVQILGRLKFRTSYGQNILQHSIEIAHLSSLLAEELGADIAVAKKGGLLHDIGKAVDHEIQGGHPEIGYDILKKFSLPEEIAYIAKGHHEDSPKTLEAIIVKVADAISGARPGARKDTYEQYLQRLDELEKAATNFAGVEKAYAISAGREIRIFVMPEEIDDLAAHKLAKDIAQKIEAELRYPGEIKVTVIRETRVIEYAR</sequence>
<keyword evidence="5" id="KW-1003">Cell membrane</keyword>
<feature type="transmembrane region" description="Helical" evidence="5">
    <location>
        <begin position="6"/>
        <end position="24"/>
    </location>
</feature>
<dbReference type="CDD" id="cd00077">
    <property type="entry name" value="HDc"/>
    <property type="match status" value="1"/>
</dbReference>
<dbReference type="CDD" id="cd22431">
    <property type="entry name" value="KH-I_RNaseY"/>
    <property type="match status" value="1"/>
</dbReference>
<dbReference type="Gene3D" id="3.30.1370.10">
    <property type="entry name" value="K Homology domain, type 1"/>
    <property type="match status" value="1"/>
</dbReference>
<dbReference type="InterPro" id="IPR036612">
    <property type="entry name" value="KH_dom_type_1_sf"/>
</dbReference>
<dbReference type="GO" id="GO:0006402">
    <property type="term" value="P:mRNA catabolic process"/>
    <property type="evidence" value="ECO:0007669"/>
    <property type="project" value="UniProtKB-UniRule"/>
</dbReference>
<keyword evidence="5" id="KW-0472">Membrane</keyword>
<dbReference type="NCBIfam" id="TIGR00277">
    <property type="entry name" value="HDIG"/>
    <property type="match status" value="1"/>
</dbReference>
<keyword evidence="7" id="KW-0175">Coiled coil</keyword>
<dbReference type="EC" id="3.1.-.-" evidence="5 6"/>
<dbReference type="Pfam" id="PF12072">
    <property type="entry name" value="RNase_Y_N"/>
    <property type="match status" value="1"/>
</dbReference>
<dbReference type="STRING" id="1797532.A2729_01505"/>
<organism evidence="9 10">
    <name type="scientific">Candidatus Buchananbacteria bacterium RIFCSPHIGHO2_01_FULL_39_14</name>
    <dbReference type="NCBI Taxonomy" id="1797532"/>
    <lineage>
        <taxon>Bacteria</taxon>
        <taxon>Candidatus Buchananiibacteriota</taxon>
    </lineage>
</organism>
<dbReference type="SMART" id="SM00471">
    <property type="entry name" value="HDc"/>
    <property type="match status" value="1"/>
</dbReference>
<dbReference type="EMBL" id="MHIB01000007">
    <property type="protein sequence ID" value="OGY45037.1"/>
    <property type="molecule type" value="Genomic_DNA"/>
</dbReference>
<evidence type="ECO:0000256" key="7">
    <source>
        <dbReference type="SAM" id="Coils"/>
    </source>
</evidence>
<dbReference type="SUPFAM" id="SSF54791">
    <property type="entry name" value="Eukaryotic type KH-domain (KH-domain type I)"/>
    <property type="match status" value="1"/>
</dbReference>
<dbReference type="SMART" id="SM00322">
    <property type="entry name" value="KH"/>
    <property type="match status" value="1"/>
</dbReference>